<dbReference type="InterPro" id="IPR041577">
    <property type="entry name" value="RT_RNaseH_2"/>
</dbReference>
<protein>
    <recommendedName>
        <fullName evidence="1">Reverse transcriptase/retrotransposon-derived protein RNase H-like domain-containing protein</fullName>
    </recommendedName>
</protein>
<gene>
    <name evidence="2" type="ORF">C0Q70_17029</name>
</gene>
<dbReference type="SUPFAM" id="SSF56672">
    <property type="entry name" value="DNA/RNA polymerases"/>
    <property type="match status" value="1"/>
</dbReference>
<accession>A0A2T7NRG9</accession>
<evidence type="ECO:0000313" key="3">
    <source>
        <dbReference type="Proteomes" id="UP000245119"/>
    </source>
</evidence>
<reference evidence="2 3" key="1">
    <citation type="submission" date="2018-04" db="EMBL/GenBank/DDBJ databases">
        <title>The genome of golden apple snail Pomacea canaliculata provides insight into stress tolerance and invasive adaptation.</title>
        <authorList>
            <person name="Liu C."/>
            <person name="Liu B."/>
            <person name="Ren Y."/>
            <person name="Zhang Y."/>
            <person name="Wang H."/>
            <person name="Li S."/>
            <person name="Jiang F."/>
            <person name="Yin L."/>
            <person name="Zhang G."/>
            <person name="Qian W."/>
            <person name="Fan W."/>
        </authorList>
    </citation>
    <scope>NUCLEOTIDE SEQUENCE [LARGE SCALE GENOMIC DNA]</scope>
    <source>
        <strain evidence="2">SZHN2017</strain>
        <tissue evidence="2">Muscle</tissue>
    </source>
</reference>
<dbReference type="PANTHER" id="PTHR33064:SF37">
    <property type="entry name" value="RIBONUCLEASE H"/>
    <property type="match status" value="1"/>
</dbReference>
<comment type="caution">
    <text evidence="2">The sequence shown here is derived from an EMBL/GenBank/DDBJ whole genome shotgun (WGS) entry which is preliminary data.</text>
</comment>
<keyword evidence="3" id="KW-1185">Reference proteome</keyword>
<dbReference type="Gene3D" id="3.30.70.270">
    <property type="match status" value="2"/>
</dbReference>
<dbReference type="EMBL" id="PZQS01000010">
    <property type="protein sequence ID" value="PVD23756.1"/>
    <property type="molecule type" value="Genomic_DNA"/>
</dbReference>
<evidence type="ECO:0000259" key="1">
    <source>
        <dbReference type="Pfam" id="PF17919"/>
    </source>
</evidence>
<dbReference type="AlphaFoldDB" id="A0A2T7NRG9"/>
<feature type="domain" description="Reverse transcriptase/retrotransposon-derived protein RNase H-like" evidence="1">
    <location>
        <begin position="167"/>
        <end position="215"/>
    </location>
</feature>
<evidence type="ECO:0000313" key="2">
    <source>
        <dbReference type="EMBL" id="PVD23756.1"/>
    </source>
</evidence>
<dbReference type="InterPro" id="IPR043128">
    <property type="entry name" value="Rev_trsase/Diguanyl_cyclase"/>
</dbReference>
<dbReference type="PANTHER" id="PTHR33064">
    <property type="entry name" value="POL PROTEIN"/>
    <property type="match status" value="1"/>
</dbReference>
<dbReference type="Proteomes" id="UP000245119">
    <property type="component" value="Linkage Group LG10"/>
</dbReference>
<sequence length="259" mass="29209">MAPKCQTLARETHGAYFLQAASLSTPWHLSYRCIVQRERNLSRNNNCLAVVRNGDKDIVLQRLEENGLKLNPKMCSFCQDKVRYVRHIVPSQGIESGPEKCAKGRDWPTPATPEDVGRCLGFAGYYRRCVKGFPKIAKPLVDLTPVSQKQKMGRKTSDKSQQAKWQWGQEEEAAFQTLKDFSPPILGSPDYKLPFQLHVDASAPGLGAVLYQEQLAALASYNFDITYSHVTRLIIKAEQLARSCMCVSAEVQWYLRPIS</sequence>
<dbReference type="STRING" id="400727.A0A2T7NRG9"/>
<organism evidence="2 3">
    <name type="scientific">Pomacea canaliculata</name>
    <name type="common">Golden apple snail</name>
    <dbReference type="NCBI Taxonomy" id="400727"/>
    <lineage>
        <taxon>Eukaryota</taxon>
        <taxon>Metazoa</taxon>
        <taxon>Spiralia</taxon>
        <taxon>Lophotrochozoa</taxon>
        <taxon>Mollusca</taxon>
        <taxon>Gastropoda</taxon>
        <taxon>Caenogastropoda</taxon>
        <taxon>Architaenioglossa</taxon>
        <taxon>Ampullarioidea</taxon>
        <taxon>Ampullariidae</taxon>
        <taxon>Pomacea</taxon>
    </lineage>
</organism>
<dbReference type="Pfam" id="PF17919">
    <property type="entry name" value="RT_RNaseH_2"/>
    <property type="match status" value="1"/>
</dbReference>
<dbReference type="InterPro" id="IPR051320">
    <property type="entry name" value="Viral_Replic_Matur_Polypro"/>
</dbReference>
<name>A0A2T7NRG9_POMCA</name>
<proteinExistence type="predicted"/>
<dbReference type="OrthoDB" id="10059114at2759"/>
<dbReference type="InterPro" id="IPR043502">
    <property type="entry name" value="DNA/RNA_pol_sf"/>
</dbReference>